<dbReference type="SMART" id="SM00855">
    <property type="entry name" value="PGAM"/>
    <property type="match status" value="1"/>
</dbReference>
<dbReference type="AlphaFoldDB" id="A0A1S2LNJ6"/>
<accession>A0A1S2LNJ6</accession>
<evidence type="ECO:0000256" key="2">
    <source>
        <dbReference type="PIRSR" id="PIRSR613078-1"/>
    </source>
</evidence>
<feature type="transmembrane region" description="Helical" evidence="4">
    <location>
        <begin position="143"/>
        <end position="161"/>
    </location>
</feature>
<keyword evidence="4" id="KW-1133">Transmembrane helix</keyword>
<feature type="binding site" evidence="3">
    <location>
        <begin position="7"/>
        <end position="14"/>
    </location>
    <ligand>
        <name>substrate</name>
    </ligand>
</feature>
<keyword evidence="6" id="KW-1185">Reference proteome</keyword>
<dbReference type="Gene3D" id="3.40.50.1240">
    <property type="entry name" value="Phosphoglycerate mutase-like"/>
    <property type="match status" value="1"/>
</dbReference>
<dbReference type="RefSeq" id="WP_071312804.1">
    <property type="nucleotide sequence ID" value="NZ_MLQQ01000010.1"/>
</dbReference>
<keyword evidence="1" id="KW-0378">Hydrolase</keyword>
<name>A0A1S2LNJ6_9BACI</name>
<keyword evidence="4" id="KW-0812">Transmembrane</keyword>
<feature type="binding site" evidence="3">
    <location>
        <position position="57"/>
    </location>
    <ligand>
        <name>substrate</name>
    </ligand>
</feature>
<dbReference type="PANTHER" id="PTHR46517:SF1">
    <property type="entry name" value="FRUCTOSE-2,6-BISPHOSPHATASE TIGAR"/>
    <property type="match status" value="1"/>
</dbReference>
<dbReference type="GO" id="GO:0043456">
    <property type="term" value="P:regulation of pentose-phosphate shunt"/>
    <property type="evidence" value="ECO:0007669"/>
    <property type="project" value="TreeGrafter"/>
</dbReference>
<dbReference type="PROSITE" id="PS00175">
    <property type="entry name" value="PG_MUTASE"/>
    <property type="match status" value="1"/>
</dbReference>
<reference evidence="5 6" key="1">
    <citation type="submission" date="2016-10" db="EMBL/GenBank/DDBJ databases">
        <title>Draft genome sequences of four alkaliphilic bacteria belonging to the Anaerobacillus genus.</title>
        <authorList>
            <person name="Bassil N.M."/>
            <person name="Lloyd J.R."/>
        </authorList>
    </citation>
    <scope>NUCLEOTIDE SEQUENCE [LARGE SCALE GENOMIC DNA]</scope>
    <source>
        <strain evidence="5 6">DSM 15340</strain>
    </source>
</reference>
<dbReference type="GO" id="GO:0005829">
    <property type="term" value="C:cytosol"/>
    <property type="evidence" value="ECO:0007669"/>
    <property type="project" value="TreeGrafter"/>
</dbReference>
<feature type="active site" description="Proton donor/acceptor" evidence="2">
    <location>
        <position position="81"/>
    </location>
</feature>
<evidence type="ECO:0000256" key="4">
    <source>
        <dbReference type="SAM" id="Phobius"/>
    </source>
</evidence>
<dbReference type="Pfam" id="PF00300">
    <property type="entry name" value="His_Phos_1"/>
    <property type="match status" value="1"/>
</dbReference>
<dbReference type="GO" id="GO:0045820">
    <property type="term" value="P:negative regulation of glycolytic process"/>
    <property type="evidence" value="ECO:0007669"/>
    <property type="project" value="TreeGrafter"/>
</dbReference>
<dbReference type="OrthoDB" id="9782128at2"/>
<feature type="active site" description="Tele-phosphohistidine intermediate" evidence="2">
    <location>
        <position position="8"/>
    </location>
</feature>
<dbReference type="SUPFAM" id="SSF53254">
    <property type="entry name" value="Phosphoglycerate mutase-like"/>
    <property type="match status" value="1"/>
</dbReference>
<sequence length="213" mass="24390">MNLYLVRHGQSVANDRGIIQGHKDFPLSELGQNQARLLGEFLESQSFDYIYSSHLTRAHETAKAISAHQPLDVIKWERICEINLGPLEGKTRQEIYLQYPELKAESKSILTTGIVGTETVEEITDRCHQVLEELLSGHKRHNVILVSHGGFISIFLMYLMYGHKWHQAHRPFVIGNTGVSRIEFLDDGKPIFHYINSDAHLLLANMQRESELF</sequence>
<dbReference type="PANTHER" id="PTHR46517">
    <property type="entry name" value="FRUCTOSE-2,6-BISPHOSPHATASE TIGAR"/>
    <property type="match status" value="1"/>
</dbReference>
<organism evidence="5 6">
    <name type="scientific">Anaerobacillus arseniciselenatis</name>
    <dbReference type="NCBI Taxonomy" id="85682"/>
    <lineage>
        <taxon>Bacteria</taxon>
        <taxon>Bacillati</taxon>
        <taxon>Bacillota</taxon>
        <taxon>Bacilli</taxon>
        <taxon>Bacillales</taxon>
        <taxon>Bacillaceae</taxon>
        <taxon>Anaerobacillus</taxon>
    </lineage>
</organism>
<protein>
    <submittedName>
        <fullName evidence="5">Histidine phosphatase family protein</fullName>
    </submittedName>
</protein>
<proteinExistence type="predicted"/>
<keyword evidence="4" id="KW-0472">Membrane</keyword>
<evidence type="ECO:0000256" key="1">
    <source>
        <dbReference type="ARBA" id="ARBA00022801"/>
    </source>
</evidence>
<dbReference type="InterPro" id="IPR001345">
    <property type="entry name" value="PG/BPGM_mutase_AS"/>
</dbReference>
<dbReference type="InterPro" id="IPR051695">
    <property type="entry name" value="Phosphoglycerate_Mutase"/>
</dbReference>
<dbReference type="GO" id="GO:0004331">
    <property type="term" value="F:fructose-2,6-bisphosphate 2-phosphatase activity"/>
    <property type="evidence" value="ECO:0007669"/>
    <property type="project" value="TreeGrafter"/>
</dbReference>
<dbReference type="CDD" id="cd07067">
    <property type="entry name" value="HP_PGM_like"/>
    <property type="match status" value="1"/>
</dbReference>
<dbReference type="InterPro" id="IPR013078">
    <property type="entry name" value="His_Pase_superF_clade-1"/>
</dbReference>
<dbReference type="InterPro" id="IPR029033">
    <property type="entry name" value="His_PPase_superfam"/>
</dbReference>
<gene>
    <name evidence="5" type="ORF">BKP35_07875</name>
</gene>
<comment type="caution">
    <text evidence="5">The sequence shown here is derived from an EMBL/GenBank/DDBJ whole genome shotgun (WGS) entry which is preliminary data.</text>
</comment>
<dbReference type="EMBL" id="MLQQ01000010">
    <property type="protein sequence ID" value="OIJ14109.1"/>
    <property type="molecule type" value="Genomic_DNA"/>
</dbReference>
<evidence type="ECO:0000313" key="5">
    <source>
        <dbReference type="EMBL" id="OIJ14109.1"/>
    </source>
</evidence>
<evidence type="ECO:0000313" key="6">
    <source>
        <dbReference type="Proteomes" id="UP000180098"/>
    </source>
</evidence>
<dbReference type="Proteomes" id="UP000180098">
    <property type="component" value="Unassembled WGS sequence"/>
</dbReference>
<evidence type="ECO:0000256" key="3">
    <source>
        <dbReference type="PIRSR" id="PIRSR613078-2"/>
    </source>
</evidence>